<keyword evidence="1" id="KW-0472">Membrane</keyword>
<feature type="transmembrane region" description="Helical" evidence="1">
    <location>
        <begin position="12"/>
        <end position="28"/>
    </location>
</feature>
<gene>
    <name evidence="2" type="ORF">DY218_20975</name>
</gene>
<evidence type="ECO:0000313" key="2">
    <source>
        <dbReference type="EMBL" id="RFU84732.1"/>
    </source>
</evidence>
<keyword evidence="1" id="KW-0812">Transmembrane</keyword>
<proteinExistence type="predicted"/>
<comment type="caution">
    <text evidence="2">The sequence shown here is derived from an EMBL/GenBank/DDBJ whole genome shotgun (WGS) entry which is preliminary data.</text>
</comment>
<dbReference type="OrthoDB" id="5146801at2"/>
<evidence type="ECO:0000256" key="1">
    <source>
        <dbReference type="SAM" id="Phobius"/>
    </source>
</evidence>
<dbReference type="Pfam" id="PF14030">
    <property type="entry name" value="DUF4245"/>
    <property type="match status" value="1"/>
</dbReference>
<dbReference type="InterPro" id="IPR025339">
    <property type="entry name" value="DUF4245"/>
</dbReference>
<name>A0A372M1D4_9ACTN</name>
<keyword evidence="1" id="KW-1133">Transmembrane helix</keyword>
<dbReference type="AlphaFoldDB" id="A0A372M1D4"/>
<keyword evidence="3" id="KW-1185">Reference proteome</keyword>
<organism evidence="2 3">
    <name type="scientific">Streptomyces triticagri</name>
    <dbReference type="NCBI Taxonomy" id="2293568"/>
    <lineage>
        <taxon>Bacteria</taxon>
        <taxon>Bacillati</taxon>
        <taxon>Actinomycetota</taxon>
        <taxon>Actinomycetes</taxon>
        <taxon>Kitasatosporales</taxon>
        <taxon>Streptomycetaceae</taxon>
        <taxon>Streptomyces</taxon>
    </lineage>
</organism>
<accession>A0A372M1D4</accession>
<dbReference type="EMBL" id="QUAK01000114">
    <property type="protein sequence ID" value="RFU84732.1"/>
    <property type="molecule type" value="Genomic_DNA"/>
</dbReference>
<dbReference type="Proteomes" id="UP000263094">
    <property type="component" value="Unassembled WGS sequence"/>
</dbReference>
<sequence>MKGKQTVRDMILSLAVIGLVVAVIYVFVPHDEDEEPVQAVDYTVELSTARRAAAYPVLAPDGLSEKWKATSVRYKGEEGDHWHLGFHAPNGQYAAVEQSTRTPRKFVEEVTQGARATSVTQEIGGDTWKRYQGSPYDALVREDKGSTTVVTGSGSIGILTKLAGALSES</sequence>
<protein>
    <submittedName>
        <fullName evidence="2">DUF4245 domain-containing protein</fullName>
    </submittedName>
</protein>
<evidence type="ECO:0000313" key="3">
    <source>
        <dbReference type="Proteomes" id="UP000263094"/>
    </source>
</evidence>
<reference evidence="2 3" key="1">
    <citation type="submission" date="2018-08" db="EMBL/GenBank/DDBJ databases">
        <title>Isolation, diversity and antifungal activity of Actinobacteria from wheat.</title>
        <authorList>
            <person name="Han C."/>
        </authorList>
    </citation>
    <scope>NUCLEOTIDE SEQUENCE [LARGE SCALE GENOMIC DNA]</scope>
    <source>
        <strain evidence="2 3">NEAU-YY421</strain>
    </source>
</reference>
<dbReference type="RefSeq" id="WP_128557651.1">
    <property type="nucleotide sequence ID" value="NZ_QUAK01000114.1"/>
</dbReference>